<dbReference type="AlphaFoldDB" id="A0A164GMQ2"/>
<name>A0A164GMQ2_9CRUS</name>
<proteinExistence type="predicted"/>
<organism evidence="1 2">
    <name type="scientific">Daphnia magna</name>
    <dbReference type="NCBI Taxonomy" id="35525"/>
    <lineage>
        <taxon>Eukaryota</taxon>
        <taxon>Metazoa</taxon>
        <taxon>Ecdysozoa</taxon>
        <taxon>Arthropoda</taxon>
        <taxon>Crustacea</taxon>
        <taxon>Branchiopoda</taxon>
        <taxon>Diplostraca</taxon>
        <taxon>Cladocera</taxon>
        <taxon>Anomopoda</taxon>
        <taxon>Daphniidae</taxon>
        <taxon>Daphnia</taxon>
    </lineage>
</organism>
<gene>
    <name evidence="1" type="ORF">APZ42_005117</name>
</gene>
<reference evidence="1 2" key="1">
    <citation type="submission" date="2016-03" db="EMBL/GenBank/DDBJ databases">
        <title>EvidentialGene: Evidence-directed Construction of Genes on Genomes.</title>
        <authorList>
            <person name="Gilbert D.G."/>
            <person name="Choi J.-H."/>
            <person name="Mockaitis K."/>
            <person name="Colbourne J."/>
            <person name="Pfrender M."/>
        </authorList>
    </citation>
    <scope>NUCLEOTIDE SEQUENCE [LARGE SCALE GENOMIC DNA]</scope>
    <source>
        <strain evidence="1 2">Xinb3</strain>
        <tissue evidence="1">Complete organism</tissue>
    </source>
</reference>
<feature type="non-terminal residue" evidence="1">
    <location>
        <position position="1"/>
    </location>
</feature>
<accession>A0A164GMQ2</accession>
<evidence type="ECO:0000313" key="1">
    <source>
        <dbReference type="EMBL" id="KZR99137.1"/>
    </source>
</evidence>
<comment type="caution">
    <text evidence="1">The sequence shown here is derived from an EMBL/GenBank/DDBJ whole genome shotgun (WGS) entry which is preliminary data.</text>
</comment>
<protein>
    <submittedName>
        <fullName evidence="1">Uncharacterized protein</fullName>
    </submittedName>
</protein>
<evidence type="ECO:0000313" key="2">
    <source>
        <dbReference type="Proteomes" id="UP000076858"/>
    </source>
</evidence>
<dbReference type="Proteomes" id="UP000076858">
    <property type="component" value="Unassembled WGS sequence"/>
</dbReference>
<dbReference type="EMBL" id="LRGB01014617">
    <property type="protein sequence ID" value="KZR99137.1"/>
    <property type="molecule type" value="Genomic_DNA"/>
</dbReference>
<keyword evidence="2" id="KW-1185">Reference proteome</keyword>
<feature type="non-terminal residue" evidence="1">
    <location>
        <position position="46"/>
    </location>
</feature>
<sequence>EYLIDCLVAIEILKNTVAVIDVAIHFAQFRRGLPFQPVQEPGFFPW</sequence>